<dbReference type="GeneID" id="115878999"/>
<dbReference type="Pfam" id="PF15862">
    <property type="entry name" value="Coilin_N"/>
    <property type="match status" value="1"/>
</dbReference>
<evidence type="ECO:0000259" key="3">
    <source>
        <dbReference type="Pfam" id="PF23086"/>
    </source>
</evidence>
<dbReference type="GO" id="GO:0030619">
    <property type="term" value="F:U1 snRNA binding"/>
    <property type="evidence" value="ECO:0007669"/>
    <property type="project" value="TreeGrafter"/>
</dbReference>
<dbReference type="InParanoid" id="A0A6J2XJL1"/>
<keyword evidence="4" id="KW-1185">Reference proteome</keyword>
<feature type="compositionally biased region" description="Polar residues" evidence="1">
    <location>
        <begin position="309"/>
        <end position="324"/>
    </location>
</feature>
<sequence>MSTNPYFPVIVDLSAFFFDHRRIARIFVNSSIKSVKDLETRICDIFSIKDFFLTAGGHFLPDTEDIGVLQKNETVCAVPVKQLENHDLTQTYHSLKSAKNSNEKRKRPLEVITEEDEIVPPKRKKSKKKKKHVEETTSNSEIENKNKEKKHKKYVQEDEAFEEPKKKKDKRKEKYVEEEICIIESAQTVREVKNKLKEKTEDLLRKWSKNTEKSNNHVNLPANRSNIPDTVRLSRHVDTPIKTFTKYIPPIPSTDEYLAKTKVNIVRIDVINNKSPPEASNNCSPPQDNTGSDEFTPPKNTVREIINSFEKTISPEESATTVNTEVKKSERNSPPDQTKNDLNGIVPDKTEQGNNVPFETPISINSVENNTPNKASSNLNQDIDTDNSILSSSFNSINGSLKKTYSKPVKNYKGYSGVGLLLESLKESDTVFSGESDTSGQYVTRRKRIRKRKRPAKKPDNVELPKVEFYEPKSLKVQACPSVHLRFEENTEDLNKNAFKKETNVEDKHKSKQIENNVINTTIVVSDEGEGSIILENKNIFSETNIVASPMMGPNLLPKIGDIVAFRILKMTEDYTPQLSSYIMGRVEMYIADRATVYFKILRGNEELVQPSGKLSLEMEGKEDRENSKHKEFSWSQLIEPRLVFP</sequence>
<dbReference type="GO" id="GO:0015030">
    <property type="term" value="C:Cajal body"/>
    <property type="evidence" value="ECO:0007669"/>
    <property type="project" value="TreeGrafter"/>
</dbReference>
<protein>
    <submittedName>
        <fullName evidence="5">Uncharacterized protein LOC115878999</fullName>
    </submittedName>
</protein>
<dbReference type="InterPro" id="IPR024822">
    <property type="entry name" value="Coilin"/>
</dbReference>
<dbReference type="KEGG" id="soy:115878999"/>
<feature type="region of interest" description="Disordered" evidence="1">
    <location>
        <begin position="273"/>
        <end position="356"/>
    </location>
</feature>
<name>A0A6J2XJL1_SITOR</name>
<feature type="domain" description="Coilin tudor" evidence="3">
    <location>
        <begin position="557"/>
        <end position="643"/>
    </location>
</feature>
<accession>A0A6J2XJL1</accession>
<reference evidence="5" key="1">
    <citation type="submission" date="2025-08" db="UniProtKB">
        <authorList>
            <consortium name="RefSeq"/>
        </authorList>
    </citation>
    <scope>IDENTIFICATION</scope>
    <source>
        <tissue evidence="5">Gonads</tissue>
    </source>
</reference>
<dbReference type="OrthoDB" id="74813at2759"/>
<dbReference type="GO" id="GO:0030620">
    <property type="term" value="F:U2 snRNA binding"/>
    <property type="evidence" value="ECO:0007669"/>
    <property type="project" value="TreeGrafter"/>
</dbReference>
<feature type="compositionally biased region" description="Basic residues" evidence="1">
    <location>
        <begin position="121"/>
        <end position="131"/>
    </location>
</feature>
<evidence type="ECO:0000256" key="1">
    <source>
        <dbReference type="SAM" id="MobiDB-lite"/>
    </source>
</evidence>
<dbReference type="GO" id="GO:0000387">
    <property type="term" value="P:spliceosomal snRNP assembly"/>
    <property type="evidence" value="ECO:0007669"/>
    <property type="project" value="TreeGrafter"/>
</dbReference>
<evidence type="ECO:0000313" key="4">
    <source>
        <dbReference type="Proteomes" id="UP000504635"/>
    </source>
</evidence>
<dbReference type="InterPro" id="IPR056398">
    <property type="entry name" value="Tudor_Coilin"/>
</dbReference>
<feature type="compositionally biased region" description="Polar residues" evidence="1">
    <location>
        <begin position="273"/>
        <end position="293"/>
    </location>
</feature>
<feature type="domain" description="Coilin N-terminal" evidence="2">
    <location>
        <begin position="11"/>
        <end position="153"/>
    </location>
</feature>
<dbReference type="RefSeq" id="XP_030751482.1">
    <property type="nucleotide sequence ID" value="XM_030895622.1"/>
</dbReference>
<dbReference type="Pfam" id="PF23086">
    <property type="entry name" value="Tudor_Coilin"/>
    <property type="match status" value="1"/>
</dbReference>
<dbReference type="PANTHER" id="PTHR15197:SF0">
    <property type="entry name" value="COILIN"/>
    <property type="match status" value="1"/>
</dbReference>
<gene>
    <name evidence="5" type="primary">LOC115878999</name>
</gene>
<evidence type="ECO:0000313" key="5">
    <source>
        <dbReference type="RefSeq" id="XP_030751482.1"/>
    </source>
</evidence>
<dbReference type="Proteomes" id="UP000504635">
    <property type="component" value="Unplaced"/>
</dbReference>
<dbReference type="PANTHER" id="PTHR15197">
    <property type="entry name" value="COILIN P80"/>
    <property type="match status" value="1"/>
</dbReference>
<proteinExistence type="predicted"/>
<organism evidence="4 5">
    <name type="scientific">Sitophilus oryzae</name>
    <name type="common">Rice weevil</name>
    <name type="synonym">Curculio oryzae</name>
    <dbReference type="NCBI Taxonomy" id="7048"/>
    <lineage>
        <taxon>Eukaryota</taxon>
        <taxon>Metazoa</taxon>
        <taxon>Ecdysozoa</taxon>
        <taxon>Arthropoda</taxon>
        <taxon>Hexapoda</taxon>
        <taxon>Insecta</taxon>
        <taxon>Pterygota</taxon>
        <taxon>Neoptera</taxon>
        <taxon>Endopterygota</taxon>
        <taxon>Coleoptera</taxon>
        <taxon>Polyphaga</taxon>
        <taxon>Cucujiformia</taxon>
        <taxon>Curculionidae</taxon>
        <taxon>Dryophthorinae</taxon>
        <taxon>Sitophilus</taxon>
    </lineage>
</organism>
<evidence type="ECO:0000259" key="2">
    <source>
        <dbReference type="Pfam" id="PF15862"/>
    </source>
</evidence>
<dbReference type="InterPro" id="IPR031722">
    <property type="entry name" value="Coilin_N"/>
</dbReference>
<dbReference type="AlphaFoldDB" id="A0A6J2XJL1"/>
<feature type="region of interest" description="Disordered" evidence="1">
    <location>
        <begin position="93"/>
        <end position="169"/>
    </location>
</feature>